<dbReference type="PROSITE" id="PS50048">
    <property type="entry name" value="ZN2_CY6_FUNGAL_2"/>
    <property type="match status" value="1"/>
</dbReference>
<dbReference type="InterPro" id="IPR050613">
    <property type="entry name" value="Sec_Metabolite_Reg"/>
</dbReference>
<accession>A0A2J6SGP9</accession>
<dbReference type="SMART" id="SM00066">
    <property type="entry name" value="GAL4"/>
    <property type="match status" value="1"/>
</dbReference>
<reference evidence="6 7" key="1">
    <citation type="submission" date="2016-04" db="EMBL/GenBank/DDBJ databases">
        <title>A degradative enzymes factory behind the ericoid mycorrhizal symbiosis.</title>
        <authorList>
            <consortium name="DOE Joint Genome Institute"/>
            <person name="Martino E."/>
            <person name="Morin E."/>
            <person name="Grelet G."/>
            <person name="Kuo A."/>
            <person name="Kohler A."/>
            <person name="Daghino S."/>
            <person name="Barry K."/>
            <person name="Choi C."/>
            <person name="Cichocki N."/>
            <person name="Clum A."/>
            <person name="Copeland A."/>
            <person name="Hainaut M."/>
            <person name="Haridas S."/>
            <person name="Labutti K."/>
            <person name="Lindquist E."/>
            <person name="Lipzen A."/>
            <person name="Khouja H.-R."/>
            <person name="Murat C."/>
            <person name="Ohm R."/>
            <person name="Olson A."/>
            <person name="Spatafora J."/>
            <person name="Veneault-Fourrey C."/>
            <person name="Henrissat B."/>
            <person name="Grigoriev I."/>
            <person name="Martin F."/>
            <person name="Perotto S."/>
        </authorList>
    </citation>
    <scope>NUCLEOTIDE SEQUENCE [LARGE SCALE GENOMIC DNA]</scope>
    <source>
        <strain evidence="6 7">E</strain>
    </source>
</reference>
<keyword evidence="3" id="KW-0539">Nucleus</keyword>
<dbReference type="InParanoid" id="A0A2J6SGP9"/>
<keyword evidence="7" id="KW-1185">Reference proteome</keyword>
<dbReference type="SMART" id="SM00906">
    <property type="entry name" value="Fungal_trans"/>
    <property type="match status" value="1"/>
</dbReference>
<dbReference type="EMBL" id="KZ613919">
    <property type="protein sequence ID" value="PMD49929.1"/>
    <property type="molecule type" value="Genomic_DNA"/>
</dbReference>
<dbReference type="Pfam" id="PF00172">
    <property type="entry name" value="Zn_clus"/>
    <property type="match status" value="1"/>
</dbReference>
<protein>
    <recommendedName>
        <fullName evidence="5">Zn(2)-C6 fungal-type domain-containing protein</fullName>
    </recommendedName>
</protein>
<feature type="region of interest" description="Disordered" evidence="4">
    <location>
        <begin position="1"/>
        <end position="40"/>
    </location>
</feature>
<dbReference type="InterPro" id="IPR007219">
    <property type="entry name" value="XnlR_reg_dom"/>
</dbReference>
<dbReference type="PANTHER" id="PTHR31001">
    <property type="entry name" value="UNCHARACTERIZED TRANSCRIPTIONAL REGULATORY PROTEIN"/>
    <property type="match status" value="1"/>
</dbReference>
<dbReference type="GeneID" id="36579703"/>
<feature type="domain" description="Zn(2)-C6 fungal-type" evidence="5">
    <location>
        <begin position="37"/>
        <end position="68"/>
    </location>
</feature>
<dbReference type="Pfam" id="PF04082">
    <property type="entry name" value="Fungal_trans"/>
    <property type="match status" value="1"/>
</dbReference>
<evidence type="ECO:0000256" key="2">
    <source>
        <dbReference type="ARBA" id="ARBA00022723"/>
    </source>
</evidence>
<dbReference type="GO" id="GO:0005634">
    <property type="term" value="C:nucleus"/>
    <property type="evidence" value="ECO:0007669"/>
    <property type="project" value="UniProtKB-SubCell"/>
</dbReference>
<gene>
    <name evidence="6" type="ORF">K444DRAFT_286347</name>
</gene>
<evidence type="ECO:0000313" key="7">
    <source>
        <dbReference type="Proteomes" id="UP000235371"/>
    </source>
</evidence>
<feature type="compositionally biased region" description="Basic and acidic residues" evidence="4">
    <location>
        <begin position="78"/>
        <end position="92"/>
    </location>
</feature>
<name>A0A2J6SGP9_9HELO</name>
<dbReference type="GO" id="GO:0008270">
    <property type="term" value="F:zinc ion binding"/>
    <property type="evidence" value="ECO:0007669"/>
    <property type="project" value="InterPro"/>
</dbReference>
<evidence type="ECO:0000256" key="1">
    <source>
        <dbReference type="ARBA" id="ARBA00004123"/>
    </source>
</evidence>
<dbReference type="SUPFAM" id="SSF57701">
    <property type="entry name" value="Zn2/Cys6 DNA-binding domain"/>
    <property type="match status" value="1"/>
</dbReference>
<dbReference type="PANTHER" id="PTHR31001:SF87">
    <property type="entry name" value="COL-21"/>
    <property type="match status" value="1"/>
</dbReference>
<dbReference type="InterPro" id="IPR036864">
    <property type="entry name" value="Zn2-C6_fun-type_DNA-bd_sf"/>
</dbReference>
<comment type="subcellular location">
    <subcellularLocation>
        <location evidence="1">Nucleus</location>
    </subcellularLocation>
</comment>
<keyword evidence="2" id="KW-0479">Metal-binding</keyword>
<evidence type="ECO:0000256" key="4">
    <source>
        <dbReference type="SAM" id="MobiDB-lite"/>
    </source>
</evidence>
<feature type="compositionally biased region" description="Polar residues" evidence="4">
    <location>
        <begin position="1"/>
        <end position="12"/>
    </location>
</feature>
<dbReference type="GO" id="GO:0006351">
    <property type="term" value="P:DNA-templated transcription"/>
    <property type="evidence" value="ECO:0007669"/>
    <property type="project" value="InterPro"/>
</dbReference>
<dbReference type="InterPro" id="IPR001138">
    <property type="entry name" value="Zn2Cys6_DnaBD"/>
</dbReference>
<dbReference type="CDD" id="cd12148">
    <property type="entry name" value="fungal_TF_MHR"/>
    <property type="match status" value="1"/>
</dbReference>
<dbReference type="RefSeq" id="XP_024726833.1">
    <property type="nucleotide sequence ID" value="XM_024871621.1"/>
</dbReference>
<evidence type="ECO:0000313" key="6">
    <source>
        <dbReference type="EMBL" id="PMD49929.1"/>
    </source>
</evidence>
<dbReference type="AlphaFoldDB" id="A0A2J6SGP9"/>
<proteinExistence type="predicted"/>
<sequence>MDSDASGISPSDTHFAHRSPDTAFASVPRRRPPGGKACSQCHRQKQRCNKGQPCSNCIRRGIPDACIYLSRQERRTRRQIEETPIPRRESHPETSAASALRLLFEPVHRQQAVPSNTRPVSHHLGRLFKARGAPSYHGDSYFGHQSAAVMMEASAPAMSGGPDAGLSRRARTGETQPFRSERGPYAHIWELVGSLPRQKAVVDHLTRRFFDELNPTFDAVHEGTFQISYAKFWDRKCGFDGLSSMDVRWLSLLFIILAFGELLGCAQPCSPEAQRACEESSLHFYWSARKAVVIAPSFFGETPDLVRAGILITRYLMYTRRLSESWLTICFAVRMAQAQGMHVDGEQLGLPRKNTETRRRLWSQLYVLERMIALALGRPNTINDRHCGFTEAVNIWVDDMTNEDARKAVPKSFDEPTPATFSVFNRQLAIIVGNIQEECFSLFAISHDTSYDEILEHDVRLLAWKDKLPSYFRLEDPDTSHDALQPYIAWHRLYLHAAYHFTRITLHRSYLLRTSFTGRYQYSRAACLSSSCADLRTKLAFRNPSMGDRLRYNISVHQLFNTALILGVIVVRDPHGPQTEPILDDLQAYCSKQNSDTWANDFDLAEVRVIELCISRARQSRNQGPGFTGNRTTTSLIESSQTFSAATAHPLTLEYVANPVHQDPYPDIPGYGGGEDQYGREVWSDMWSNPGYYFPEPMDYLIWKDLVDDLAGK</sequence>
<evidence type="ECO:0000259" key="5">
    <source>
        <dbReference type="PROSITE" id="PS50048"/>
    </source>
</evidence>
<dbReference type="OrthoDB" id="424974at2759"/>
<dbReference type="STRING" id="1095630.A0A2J6SGP9"/>
<dbReference type="GO" id="GO:0003677">
    <property type="term" value="F:DNA binding"/>
    <property type="evidence" value="ECO:0007669"/>
    <property type="project" value="InterPro"/>
</dbReference>
<dbReference type="Gene3D" id="4.10.240.10">
    <property type="entry name" value="Zn(2)-C6 fungal-type DNA-binding domain"/>
    <property type="match status" value="1"/>
</dbReference>
<dbReference type="GO" id="GO:0000981">
    <property type="term" value="F:DNA-binding transcription factor activity, RNA polymerase II-specific"/>
    <property type="evidence" value="ECO:0007669"/>
    <property type="project" value="InterPro"/>
</dbReference>
<organism evidence="6 7">
    <name type="scientific">Hyaloscypha bicolor E</name>
    <dbReference type="NCBI Taxonomy" id="1095630"/>
    <lineage>
        <taxon>Eukaryota</taxon>
        <taxon>Fungi</taxon>
        <taxon>Dikarya</taxon>
        <taxon>Ascomycota</taxon>
        <taxon>Pezizomycotina</taxon>
        <taxon>Leotiomycetes</taxon>
        <taxon>Helotiales</taxon>
        <taxon>Hyaloscyphaceae</taxon>
        <taxon>Hyaloscypha</taxon>
        <taxon>Hyaloscypha bicolor</taxon>
    </lineage>
</organism>
<dbReference type="CDD" id="cd00067">
    <property type="entry name" value="GAL4"/>
    <property type="match status" value="1"/>
</dbReference>
<feature type="region of interest" description="Disordered" evidence="4">
    <location>
        <begin position="77"/>
        <end position="96"/>
    </location>
</feature>
<dbReference type="PROSITE" id="PS00463">
    <property type="entry name" value="ZN2_CY6_FUNGAL_1"/>
    <property type="match status" value="1"/>
</dbReference>
<evidence type="ECO:0000256" key="3">
    <source>
        <dbReference type="ARBA" id="ARBA00023242"/>
    </source>
</evidence>
<dbReference type="Proteomes" id="UP000235371">
    <property type="component" value="Unassembled WGS sequence"/>
</dbReference>